<dbReference type="Pfam" id="PF13516">
    <property type="entry name" value="LRR_6"/>
    <property type="match status" value="1"/>
</dbReference>
<dbReference type="InterPro" id="IPR013210">
    <property type="entry name" value="LRR_N_plant-typ"/>
</dbReference>
<dbReference type="InterPro" id="IPR032675">
    <property type="entry name" value="LRR_dom_sf"/>
</dbReference>
<organism evidence="15 16">
    <name type="scientific">Senna tora</name>
    <dbReference type="NCBI Taxonomy" id="362788"/>
    <lineage>
        <taxon>Eukaryota</taxon>
        <taxon>Viridiplantae</taxon>
        <taxon>Streptophyta</taxon>
        <taxon>Embryophyta</taxon>
        <taxon>Tracheophyta</taxon>
        <taxon>Spermatophyta</taxon>
        <taxon>Magnoliopsida</taxon>
        <taxon>eudicotyledons</taxon>
        <taxon>Gunneridae</taxon>
        <taxon>Pentapetalae</taxon>
        <taxon>rosids</taxon>
        <taxon>fabids</taxon>
        <taxon>Fabales</taxon>
        <taxon>Fabaceae</taxon>
        <taxon>Caesalpinioideae</taxon>
        <taxon>Cassia clade</taxon>
        <taxon>Senna</taxon>
    </lineage>
</organism>
<evidence type="ECO:0000256" key="7">
    <source>
        <dbReference type="ARBA" id="ARBA00022737"/>
    </source>
</evidence>
<comment type="subcellular location">
    <subcellularLocation>
        <location evidence="1">Cell membrane</location>
        <topology evidence="1">Single-pass type I membrane protein</topology>
    </subcellularLocation>
</comment>
<evidence type="ECO:0000313" key="15">
    <source>
        <dbReference type="EMBL" id="KAF7803760.1"/>
    </source>
</evidence>
<evidence type="ECO:0000256" key="2">
    <source>
        <dbReference type="ARBA" id="ARBA00009592"/>
    </source>
</evidence>
<dbReference type="PANTHER" id="PTHR48062:SF67">
    <property type="entry name" value="LEUCINE-RICH REPEAT-CONTAINING N-TERMINAL PLANT-TYPE DOMAIN-CONTAINING PROTEIN"/>
    <property type="match status" value="1"/>
</dbReference>
<evidence type="ECO:0000256" key="6">
    <source>
        <dbReference type="ARBA" id="ARBA00022729"/>
    </source>
</evidence>
<comment type="similarity">
    <text evidence="2">Belongs to the RLP family.</text>
</comment>
<proteinExistence type="inferred from homology"/>
<keyword evidence="6 13" id="KW-0732">Signal</keyword>
<dbReference type="AlphaFoldDB" id="A0A834SJK8"/>
<keyword evidence="10 15" id="KW-0675">Receptor</keyword>
<evidence type="ECO:0000256" key="12">
    <source>
        <dbReference type="SAM" id="Phobius"/>
    </source>
</evidence>
<dbReference type="FunFam" id="3.80.10.10:FF:000095">
    <property type="entry name" value="LRR receptor-like serine/threonine-protein kinase GSO1"/>
    <property type="match status" value="1"/>
</dbReference>
<keyword evidence="3" id="KW-1003">Cell membrane</keyword>
<dbReference type="Pfam" id="PF00560">
    <property type="entry name" value="LRR_1"/>
    <property type="match status" value="4"/>
</dbReference>
<evidence type="ECO:0000256" key="11">
    <source>
        <dbReference type="ARBA" id="ARBA00023180"/>
    </source>
</evidence>
<name>A0A834SJK8_9FABA</name>
<evidence type="ECO:0000313" key="16">
    <source>
        <dbReference type="Proteomes" id="UP000634136"/>
    </source>
</evidence>
<evidence type="ECO:0000256" key="5">
    <source>
        <dbReference type="ARBA" id="ARBA00022692"/>
    </source>
</evidence>
<dbReference type="SMART" id="SM00367">
    <property type="entry name" value="LRR_CC"/>
    <property type="match status" value="3"/>
</dbReference>
<evidence type="ECO:0000256" key="13">
    <source>
        <dbReference type="SAM" id="SignalP"/>
    </source>
</evidence>
<dbReference type="OrthoDB" id="4691307at2759"/>
<keyword evidence="15" id="KW-0418">Kinase</keyword>
<keyword evidence="5 12" id="KW-0812">Transmembrane</keyword>
<comment type="caution">
    <text evidence="15">The sequence shown here is derived from an EMBL/GenBank/DDBJ whole genome shotgun (WGS) entry which is preliminary data.</text>
</comment>
<dbReference type="Pfam" id="PF13855">
    <property type="entry name" value="LRR_8"/>
    <property type="match status" value="4"/>
</dbReference>
<sequence length="1214" mass="136548">MKMGWVGMVVLISAIVVMRKSMGWLEDEKRALVDIKHSLFVQNASLGHPLLPSWDVSDPKSDSCKWEGVLCHSSSGHLITLSLSNLPAATYEYGFYLTSCPDSMTISLNMSLFLPFHHLTTLNLSINCFHHLFAIQDGRSNTTLFPMLETLDVSHNHELEESGIINFLSALTSLKSLNLAYCNIRGPFIIQDGRSNSTILLETLDLSGNRELNGSSTIKFLSGLTSLRNLYLANSDIRESFFIQDGRSNSTIFPMLDTLDLNENRELNGSSTIKFLSGLTSLRILYLANSDIRGSFFIQDGRSNSTIFPMLETLDLSGNRELNESSIIKFLSALTSLRNLNLARCDISGPFSLQDDESNSTLSESMLETLDLTSNYRLNESIIKLLTAFTSLKNLNLCQCNISGPFPIQVLQNLEVLDLSFNSLSSPSSTVQDIYSMPKLAKLRTLELSSNRLEKNIFKYLVALPALKFMFLTHNYLEEDGLLNDKGLCKMMQLQMLDLSHNHLSGRIDPCLGNLTSLQALDLSHNSLSGSIPPSLFALPSLEYLSLSHNNFEGLSSMNSLANNSKLKVLSLGDRLDNHNTKTFRVETENLPWIPSFQLEYLHMSSCLSSRTIPTFLLYQHGLKYVDLSNNNLVGIFPFWLLVNNSRPLTNVFLNGNSFNELQLPSDLNQPLDQVLLLNLSHNNFQGNLPINIGHFLSHLEYLDISSNMFDGHIPTSIGEMSNLKVLDLSYNKFSGKIPRDVLLGCTSLEYLGLSNNNLHGNIFPTPVNFGSLGVFLADNNQFNETLEDEVSFGGHFDIVDISNNNLSGKLPNWIFKSTMWISVSSNNFEGTIPPDFCKSDDLYFLDLSHNRFFGEIPSCLFNSTSLRMLNLRSNNLTGIMPEVLSRSSLLKTIDLSNNKIFGTIPESFYRLSYLTILSLAKNELEGQLSRQMCQLQRINILDLSHNKFTGSIPSCFNNMSFGNYSLYFLFWRSLSLASSANSYYPPFQSDNQNVEFYGQAEVQVVTKSLSYLYKGDITKNMSGLDLSCNQLTGEIPQQIGDLHALHALNLSHNHLNGTIPESFRKMIQMESLDLSSNNLIGGIPMQLQDLTFLSTFNVCYNNLSGRAPDQGQFANFDESNYKGNPYLSWSDSNRRKETPSETPLKNSTEGSECFIDLTAFYWSFGASYVMVILTLVTILWINPRWRNVWFYYISICLQKSLGRFFDDAFFYHD</sequence>
<reference evidence="15" key="1">
    <citation type="submission" date="2020-09" db="EMBL/GenBank/DDBJ databases">
        <title>Genome-Enabled Discovery of Anthraquinone Biosynthesis in Senna tora.</title>
        <authorList>
            <person name="Kang S.-H."/>
            <person name="Pandey R.P."/>
            <person name="Lee C.-M."/>
            <person name="Sim J.-S."/>
            <person name="Jeong J.-T."/>
            <person name="Choi B.-S."/>
            <person name="Jung M."/>
            <person name="Ginzburg D."/>
            <person name="Zhao K."/>
            <person name="Won S.Y."/>
            <person name="Oh T.-J."/>
            <person name="Yu Y."/>
            <person name="Kim N.-H."/>
            <person name="Lee O.R."/>
            <person name="Lee T.-H."/>
            <person name="Bashyal P."/>
            <person name="Kim T.-S."/>
            <person name="Lee W.-H."/>
            <person name="Kawkins C."/>
            <person name="Kim C.-K."/>
            <person name="Kim J.S."/>
            <person name="Ahn B.O."/>
            <person name="Rhee S.Y."/>
            <person name="Sohng J.K."/>
        </authorList>
    </citation>
    <scope>NUCLEOTIDE SEQUENCE</scope>
    <source>
        <tissue evidence="15">Leaf</tissue>
    </source>
</reference>
<dbReference type="GO" id="GO:0005886">
    <property type="term" value="C:plasma membrane"/>
    <property type="evidence" value="ECO:0007669"/>
    <property type="project" value="UniProtKB-SubCell"/>
</dbReference>
<dbReference type="SUPFAM" id="SSF52047">
    <property type="entry name" value="RNI-like"/>
    <property type="match status" value="1"/>
</dbReference>
<keyword evidence="7" id="KW-0677">Repeat</keyword>
<evidence type="ECO:0000256" key="4">
    <source>
        <dbReference type="ARBA" id="ARBA00022614"/>
    </source>
</evidence>
<keyword evidence="8 12" id="KW-1133">Transmembrane helix</keyword>
<keyword evidence="4" id="KW-0433">Leucine-rich repeat</keyword>
<dbReference type="Proteomes" id="UP000634136">
    <property type="component" value="Unassembled WGS sequence"/>
</dbReference>
<dbReference type="PRINTS" id="PR00019">
    <property type="entry name" value="LEURICHRPT"/>
</dbReference>
<dbReference type="InterPro" id="IPR051502">
    <property type="entry name" value="RLP_Defense_Trigger"/>
</dbReference>
<dbReference type="InterPro" id="IPR006553">
    <property type="entry name" value="Leu-rich_rpt_Cys-con_subtyp"/>
</dbReference>
<accession>A0A834SJK8</accession>
<gene>
    <name evidence="15" type="ORF">G2W53_042871</name>
</gene>
<feature type="transmembrane region" description="Helical" evidence="12">
    <location>
        <begin position="1160"/>
        <end position="1182"/>
    </location>
</feature>
<keyword evidence="11" id="KW-0325">Glycoprotein</keyword>
<dbReference type="InterPro" id="IPR003591">
    <property type="entry name" value="Leu-rich_rpt_typical-subtyp"/>
</dbReference>
<evidence type="ECO:0000256" key="1">
    <source>
        <dbReference type="ARBA" id="ARBA00004251"/>
    </source>
</evidence>
<dbReference type="GO" id="GO:0016301">
    <property type="term" value="F:kinase activity"/>
    <property type="evidence" value="ECO:0007669"/>
    <property type="project" value="UniProtKB-KW"/>
</dbReference>
<evidence type="ECO:0000259" key="14">
    <source>
        <dbReference type="Pfam" id="PF08263"/>
    </source>
</evidence>
<dbReference type="Gene3D" id="3.80.10.10">
    <property type="entry name" value="Ribonuclease Inhibitor"/>
    <property type="match status" value="6"/>
</dbReference>
<feature type="chain" id="PRO_5032331166" evidence="13">
    <location>
        <begin position="24"/>
        <end position="1214"/>
    </location>
</feature>
<evidence type="ECO:0000256" key="3">
    <source>
        <dbReference type="ARBA" id="ARBA00022475"/>
    </source>
</evidence>
<keyword evidence="15" id="KW-0808">Transferase</keyword>
<dbReference type="InterPro" id="IPR001611">
    <property type="entry name" value="Leu-rich_rpt"/>
</dbReference>
<keyword evidence="9 12" id="KW-0472">Membrane</keyword>
<dbReference type="FunFam" id="3.80.10.10:FF:000111">
    <property type="entry name" value="LRR receptor-like serine/threonine-protein kinase ERECTA"/>
    <property type="match status" value="1"/>
</dbReference>
<protein>
    <submittedName>
        <fullName evidence="15">LRR receptor-like serine/threonine-protein kinase FLS2</fullName>
    </submittedName>
</protein>
<keyword evidence="16" id="KW-1185">Reference proteome</keyword>
<feature type="signal peptide" evidence="13">
    <location>
        <begin position="1"/>
        <end position="23"/>
    </location>
</feature>
<dbReference type="PANTHER" id="PTHR48062">
    <property type="entry name" value="RECEPTOR-LIKE PROTEIN 14"/>
    <property type="match status" value="1"/>
</dbReference>
<feature type="domain" description="Leucine-rich repeat-containing N-terminal plant-type" evidence="14">
    <location>
        <begin position="26"/>
        <end position="71"/>
    </location>
</feature>
<dbReference type="SUPFAM" id="SSF52058">
    <property type="entry name" value="L domain-like"/>
    <property type="match status" value="3"/>
</dbReference>
<dbReference type="Pfam" id="PF08263">
    <property type="entry name" value="LRRNT_2"/>
    <property type="match status" value="1"/>
</dbReference>
<evidence type="ECO:0000256" key="9">
    <source>
        <dbReference type="ARBA" id="ARBA00023136"/>
    </source>
</evidence>
<evidence type="ECO:0000256" key="10">
    <source>
        <dbReference type="ARBA" id="ARBA00023170"/>
    </source>
</evidence>
<dbReference type="PROSITE" id="PS51450">
    <property type="entry name" value="LRR"/>
    <property type="match status" value="2"/>
</dbReference>
<evidence type="ECO:0000256" key="8">
    <source>
        <dbReference type="ARBA" id="ARBA00022989"/>
    </source>
</evidence>
<dbReference type="SMART" id="SM00369">
    <property type="entry name" value="LRR_TYP"/>
    <property type="match status" value="8"/>
</dbReference>
<dbReference type="EMBL" id="JAAIUW010000013">
    <property type="protein sequence ID" value="KAF7803760.1"/>
    <property type="molecule type" value="Genomic_DNA"/>
</dbReference>